<reference evidence="2" key="1">
    <citation type="submission" date="2024-06" db="EMBL/GenBank/DDBJ databases">
        <title>Multi-omics analyses provide insights into the biosynthesis of the anticancer antibiotic pleurotin in Hohenbuehelia grisea.</title>
        <authorList>
            <person name="Weaver J.A."/>
            <person name="Alberti F."/>
        </authorList>
    </citation>
    <scope>NUCLEOTIDE SEQUENCE [LARGE SCALE GENOMIC DNA]</scope>
    <source>
        <strain evidence="2">T-177</strain>
    </source>
</reference>
<name>A0ABR3JC41_9AGAR</name>
<dbReference type="EMBL" id="JASNQZ010000008">
    <property type="protein sequence ID" value="KAL0953122.1"/>
    <property type="molecule type" value="Genomic_DNA"/>
</dbReference>
<sequence>MGAQRKHPRLELQNLMVSALDWPQVADPKNAESMPVYQKLRKPTPPTQEHGALLACRIIGAKGSSTVVLEDAWCSQRLP</sequence>
<dbReference type="Proteomes" id="UP001556367">
    <property type="component" value="Unassembled WGS sequence"/>
</dbReference>
<accession>A0ABR3JC41</accession>
<comment type="caution">
    <text evidence="1">The sequence shown here is derived from an EMBL/GenBank/DDBJ whole genome shotgun (WGS) entry which is preliminary data.</text>
</comment>
<organism evidence="1 2">
    <name type="scientific">Hohenbuehelia grisea</name>
    <dbReference type="NCBI Taxonomy" id="104357"/>
    <lineage>
        <taxon>Eukaryota</taxon>
        <taxon>Fungi</taxon>
        <taxon>Dikarya</taxon>
        <taxon>Basidiomycota</taxon>
        <taxon>Agaricomycotina</taxon>
        <taxon>Agaricomycetes</taxon>
        <taxon>Agaricomycetidae</taxon>
        <taxon>Agaricales</taxon>
        <taxon>Pleurotineae</taxon>
        <taxon>Pleurotaceae</taxon>
        <taxon>Hohenbuehelia</taxon>
    </lineage>
</organism>
<proteinExistence type="predicted"/>
<evidence type="ECO:0000313" key="1">
    <source>
        <dbReference type="EMBL" id="KAL0953122.1"/>
    </source>
</evidence>
<keyword evidence="2" id="KW-1185">Reference proteome</keyword>
<gene>
    <name evidence="1" type="ORF">HGRIS_004391</name>
</gene>
<protein>
    <submittedName>
        <fullName evidence="1">Uncharacterized protein</fullName>
    </submittedName>
</protein>
<evidence type="ECO:0000313" key="2">
    <source>
        <dbReference type="Proteomes" id="UP001556367"/>
    </source>
</evidence>